<comment type="caution">
    <text evidence="6">The sequence shown here is derived from an EMBL/GenBank/DDBJ whole genome shotgun (WGS) entry which is preliminary data.</text>
</comment>
<dbReference type="RefSeq" id="WP_345229102.1">
    <property type="nucleotide sequence ID" value="NZ_BAAAXE010000015.1"/>
</dbReference>
<evidence type="ECO:0000256" key="4">
    <source>
        <dbReference type="ARBA" id="ARBA00023239"/>
    </source>
</evidence>
<name>A0ABV5PGQ3_STRCM</name>
<evidence type="ECO:0000256" key="2">
    <source>
        <dbReference type="ARBA" id="ARBA00022793"/>
    </source>
</evidence>
<dbReference type="EMBL" id="JBHMCR010000009">
    <property type="protein sequence ID" value="MFB9522394.1"/>
    <property type="molecule type" value="Genomic_DNA"/>
</dbReference>
<dbReference type="PANTHER" id="PTHR43078">
    <property type="entry name" value="UDP-GLUCURONIC ACID DECARBOXYLASE-RELATED"/>
    <property type="match status" value="1"/>
</dbReference>
<dbReference type="InterPro" id="IPR044516">
    <property type="entry name" value="UXS-like"/>
</dbReference>
<dbReference type="InterPro" id="IPR036291">
    <property type="entry name" value="NAD(P)-bd_dom_sf"/>
</dbReference>
<evidence type="ECO:0000259" key="5">
    <source>
        <dbReference type="Pfam" id="PF01370"/>
    </source>
</evidence>
<protein>
    <submittedName>
        <fullName evidence="6">UDP-glucuronic acid decarboxylase family protein</fullName>
    </submittedName>
</protein>
<keyword evidence="7" id="KW-1185">Reference proteome</keyword>
<dbReference type="CDD" id="cd05230">
    <property type="entry name" value="UGD_SDR_e"/>
    <property type="match status" value="1"/>
</dbReference>
<gene>
    <name evidence="6" type="ORF">ACFFTU_20820</name>
</gene>
<dbReference type="Gene3D" id="3.40.50.720">
    <property type="entry name" value="NAD(P)-binding Rossmann-like Domain"/>
    <property type="match status" value="1"/>
</dbReference>
<sequence>MRAVVTGGAGFVGSHLCERLVTLGHDVVCVDNFATGRRENVARLLRGPRFHLIEQDVSEALEVDGEIDALFHLASPASPADYLRLPVETLKVGSLGTLNALELARAKGARFLISSTSEVYGDPEVHPQPEGYWGNVNPIGPRSVYDEAKRFGEAATMAYRRTYGVATTIVRIFNTYGPRMRRDDGRAVPAFITQALAGDPMTVTGDGGQTRSLCYVDDLVEGLVTALEQSHPGPVNLGNPHEVSMRRLALVVKEICESTSPLSFVPRPEDDPQVRRPDIARATAELGWSPRTELAEGLRRTVAWFRLTDPVPPAARLSPPEPYRLRHEMAAAR</sequence>
<accession>A0ABV5PGQ3</accession>
<dbReference type="Proteomes" id="UP001589718">
    <property type="component" value="Unassembled WGS sequence"/>
</dbReference>
<comment type="cofactor">
    <cofactor evidence="1">
        <name>NAD(+)</name>
        <dbReference type="ChEBI" id="CHEBI:57540"/>
    </cofactor>
</comment>
<dbReference type="Pfam" id="PF01370">
    <property type="entry name" value="Epimerase"/>
    <property type="match status" value="1"/>
</dbReference>
<keyword evidence="3" id="KW-0520">NAD</keyword>
<reference evidence="6 7" key="1">
    <citation type="submission" date="2024-09" db="EMBL/GenBank/DDBJ databases">
        <authorList>
            <person name="Sun Q."/>
            <person name="Mori K."/>
        </authorList>
    </citation>
    <scope>NUCLEOTIDE SEQUENCE [LARGE SCALE GENOMIC DNA]</scope>
    <source>
        <strain evidence="6 7">JCM 4362</strain>
    </source>
</reference>
<organism evidence="6 7">
    <name type="scientific">Streptomyces cremeus</name>
    <dbReference type="NCBI Taxonomy" id="66881"/>
    <lineage>
        <taxon>Bacteria</taxon>
        <taxon>Bacillati</taxon>
        <taxon>Actinomycetota</taxon>
        <taxon>Actinomycetes</taxon>
        <taxon>Kitasatosporales</taxon>
        <taxon>Streptomycetaceae</taxon>
        <taxon>Streptomyces</taxon>
    </lineage>
</organism>
<feature type="domain" description="NAD-dependent epimerase/dehydratase" evidence="5">
    <location>
        <begin position="4"/>
        <end position="238"/>
    </location>
</feature>
<evidence type="ECO:0000313" key="6">
    <source>
        <dbReference type="EMBL" id="MFB9522394.1"/>
    </source>
</evidence>
<proteinExistence type="predicted"/>
<dbReference type="SUPFAM" id="SSF51735">
    <property type="entry name" value="NAD(P)-binding Rossmann-fold domains"/>
    <property type="match status" value="1"/>
</dbReference>
<keyword evidence="4" id="KW-0456">Lyase</keyword>
<dbReference type="PANTHER" id="PTHR43078:SF6">
    <property type="entry name" value="UDP-GLUCURONIC ACID DECARBOXYLASE 1"/>
    <property type="match status" value="1"/>
</dbReference>
<dbReference type="InterPro" id="IPR001509">
    <property type="entry name" value="Epimerase_deHydtase"/>
</dbReference>
<evidence type="ECO:0000313" key="7">
    <source>
        <dbReference type="Proteomes" id="UP001589718"/>
    </source>
</evidence>
<keyword evidence="2" id="KW-0210">Decarboxylase</keyword>
<evidence type="ECO:0000256" key="3">
    <source>
        <dbReference type="ARBA" id="ARBA00023027"/>
    </source>
</evidence>
<evidence type="ECO:0000256" key="1">
    <source>
        <dbReference type="ARBA" id="ARBA00001911"/>
    </source>
</evidence>